<comment type="caution">
    <text evidence="2">The sequence shown here is derived from an EMBL/GenBank/DDBJ whole genome shotgun (WGS) entry which is preliminary data.</text>
</comment>
<sequence>MEMGRALMTVLLLLVCWCCRPAAAVEIRIARGLDTNSTFMAPRPTPPEEKPISIPPHNYSKPAHNYTHAVIGQSKHKVWIRQLHYKVGSRVRVDQVSLTEVFNASKVSVTLRTHVGCHRLTICLVHNVFVVVGCVGLYVVFDSNLLIAVTMTATRYVNICC</sequence>
<organism evidence="2 3">
    <name type="scientific">Amphibalanus amphitrite</name>
    <name type="common">Striped barnacle</name>
    <name type="synonym">Balanus amphitrite</name>
    <dbReference type="NCBI Taxonomy" id="1232801"/>
    <lineage>
        <taxon>Eukaryota</taxon>
        <taxon>Metazoa</taxon>
        <taxon>Ecdysozoa</taxon>
        <taxon>Arthropoda</taxon>
        <taxon>Crustacea</taxon>
        <taxon>Multicrustacea</taxon>
        <taxon>Cirripedia</taxon>
        <taxon>Thoracica</taxon>
        <taxon>Thoracicalcarea</taxon>
        <taxon>Balanomorpha</taxon>
        <taxon>Balanoidea</taxon>
        <taxon>Balanidae</taxon>
        <taxon>Amphibalaninae</taxon>
        <taxon>Amphibalanus</taxon>
    </lineage>
</organism>
<gene>
    <name evidence="2" type="ORF">FJT64_017900</name>
</gene>
<keyword evidence="3" id="KW-1185">Reference proteome</keyword>
<proteinExistence type="predicted"/>
<accession>A0A6A4XA56</accession>
<protein>
    <submittedName>
        <fullName evidence="2">Uncharacterized protein</fullName>
    </submittedName>
</protein>
<reference evidence="2 3" key="1">
    <citation type="submission" date="2019-07" db="EMBL/GenBank/DDBJ databases">
        <title>Draft genome assembly of a fouling barnacle, Amphibalanus amphitrite (Darwin, 1854): The first reference genome for Thecostraca.</title>
        <authorList>
            <person name="Kim W."/>
        </authorList>
    </citation>
    <scope>NUCLEOTIDE SEQUENCE [LARGE SCALE GENOMIC DNA]</scope>
    <source>
        <strain evidence="2">SNU_AA5</strain>
        <tissue evidence="2">Soma without cirri and trophi</tissue>
    </source>
</reference>
<feature type="signal peptide" evidence="1">
    <location>
        <begin position="1"/>
        <end position="24"/>
    </location>
</feature>
<evidence type="ECO:0000313" key="2">
    <source>
        <dbReference type="EMBL" id="KAF0311262.1"/>
    </source>
</evidence>
<dbReference type="Proteomes" id="UP000440578">
    <property type="component" value="Unassembled WGS sequence"/>
</dbReference>
<dbReference type="AlphaFoldDB" id="A0A6A4XA56"/>
<evidence type="ECO:0000313" key="3">
    <source>
        <dbReference type="Proteomes" id="UP000440578"/>
    </source>
</evidence>
<evidence type="ECO:0000256" key="1">
    <source>
        <dbReference type="SAM" id="SignalP"/>
    </source>
</evidence>
<feature type="chain" id="PRO_5025516369" evidence="1">
    <location>
        <begin position="25"/>
        <end position="161"/>
    </location>
</feature>
<dbReference type="EMBL" id="VIIS01000250">
    <property type="protein sequence ID" value="KAF0311262.1"/>
    <property type="molecule type" value="Genomic_DNA"/>
</dbReference>
<keyword evidence="1" id="KW-0732">Signal</keyword>
<name>A0A6A4XA56_AMPAM</name>